<evidence type="ECO:0000313" key="1">
    <source>
        <dbReference type="EMBL" id="CAD0305515.1"/>
    </source>
</evidence>
<proteinExistence type="predicted"/>
<protein>
    <submittedName>
        <fullName evidence="1">Uncharacterized protein</fullName>
    </submittedName>
</protein>
<dbReference type="Proteomes" id="UP000587508">
    <property type="component" value="Unassembled WGS sequence"/>
</dbReference>
<reference evidence="1 2" key="1">
    <citation type="submission" date="2020-07" db="EMBL/GenBank/DDBJ databases">
        <authorList>
            <person name="Pothier F. J."/>
        </authorList>
    </citation>
    <scope>NUCLEOTIDE SEQUENCE [LARGE SCALE GENOMIC DNA]</scope>
    <source>
        <strain evidence="1 2">CFBP 7900</strain>
    </source>
</reference>
<comment type="caution">
    <text evidence="1">The sequence shown here is derived from an EMBL/GenBank/DDBJ whole genome shotgun (WGS) entry which is preliminary data.</text>
</comment>
<organism evidence="1 2">
    <name type="scientific">Xanthomonas hortorum pv. carotae</name>
    <dbReference type="NCBI Taxonomy" id="487904"/>
    <lineage>
        <taxon>Bacteria</taxon>
        <taxon>Pseudomonadati</taxon>
        <taxon>Pseudomonadota</taxon>
        <taxon>Gammaproteobacteria</taxon>
        <taxon>Lysobacterales</taxon>
        <taxon>Lysobacteraceae</taxon>
        <taxon>Xanthomonas</taxon>
    </lineage>
</organism>
<dbReference type="EMBL" id="CAJDKC010000003">
    <property type="protein sequence ID" value="CAD0305515.1"/>
    <property type="molecule type" value="Genomic_DNA"/>
</dbReference>
<name>A0A6V7BUH3_9XANT</name>
<dbReference type="EMBL" id="CAJDKC010000003">
    <property type="protein sequence ID" value="CAD0305511.1"/>
    <property type="molecule type" value="Genomic_DNA"/>
</dbReference>
<sequence length="80" mass="8691">MARVRWCARAASEGRAGARIGDWGLGIGDWGLGIGVTVRGEASDALRLKARGDAFVIARTDSSLRRTLIRTAGTFFRQER</sequence>
<accession>A0A6V7BUH3</accession>
<evidence type="ECO:0000313" key="2">
    <source>
        <dbReference type="Proteomes" id="UP000587508"/>
    </source>
</evidence>
<gene>
    <name evidence="1" type="ORF">CFBP7900_03870</name>
</gene>
<dbReference type="AlphaFoldDB" id="A0A6V7BUH3"/>